<dbReference type="KEGG" id="cbae:COR50_07585"/>
<name>A0A291QT02_9BACT</name>
<evidence type="ECO:0000313" key="8">
    <source>
        <dbReference type="Proteomes" id="UP000220133"/>
    </source>
</evidence>
<proteinExistence type="inferred from homology"/>
<organism evidence="7 8">
    <name type="scientific">Chitinophaga caeni</name>
    <dbReference type="NCBI Taxonomy" id="2029983"/>
    <lineage>
        <taxon>Bacteria</taxon>
        <taxon>Pseudomonadati</taxon>
        <taxon>Bacteroidota</taxon>
        <taxon>Chitinophagia</taxon>
        <taxon>Chitinophagales</taxon>
        <taxon>Chitinophagaceae</taxon>
        <taxon>Chitinophaga</taxon>
    </lineage>
</organism>
<dbReference type="PANTHER" id="PTHR34138:SF1">
    <property type="entry name" value="CELL SHAPE-DETERMINING PROTEIN MREC"/>
    <property type="match status" value="1"/>
</dbReference>
<dbReference type="InterPro" id="IPR042177">
    <property type="entry name" value="Cell/Rod_1"/>
</dbReference>
<keyword evidence="3" id="KW-0133">Cell shape</keyword>
<feature type="domain" description="Rod shape-determining protein MreC beta-barrel core" evidence="6">
    <location>
        <begin position="125"/>
        <end position="278"/>
    </location>
</feature>
<evidence type="ECO:0000256" key="5">
    <source>
        <dbReference type="SAM" id="Phobius"/>
    </source>
</evidence>
<evidence type="ECO:0000259" key="6">
    <source>
        <dbReference type="Pfam" id="PF04085"/>
    </source>
</evidence>
<dbReference type="RefSeq" id="WP_098193441.1">
    <property type="nucleotide sequence ID" value="NZ_CP023777.1"/>
</dbReference>
<dbReference type="InterPro" id="IPR042175">
    <property type="entry name" value="Cell/Rod_MreC_2"/>
</dbReference>
<dbReference type="Gene3D" id="2.40.10.350">
    <property type="entry name" value="Rod shape-determining protein MreC, domain 2"/>
    <property type="match status" value="1"/>
</dbReference>
<evidence type="ECO:0000256" key="1">
    <source>
        <dbReference type="ARBA" id="ARBA00009369"/>
    </source>
</evidence>
<dbReference type="PANTHER" id="PTHR34138">
    <property type="entry name" value="CELL SHAPE-DETERMINING PROTEIN MREC"/>
    <property type="match status" value="1"/>
</dbReference>
<dbReference type="EMBL" id="CP023777">
    <property type="protein sequence ID" value="ATL47057.1"/>
    <property type="molecule type" value="Genomic_DNA"/>
</dbReference>
<reference evidence="7 8" key="1">
    <citation type="submission" date="2017-10" db="EMBL/GenBank/DDBJ databases">
        <title>Paenichitinophaga pekingensis gen. nov., sp. nov., isolated from activated sludge.</title>
        <authorList>
            <person name="Jin D."/>
            <person name="Kong X."/>
            <person name="Deng Y."/>
            <person name="Bai Z."/>
        </authorList>
    </citation>
    <scope>NUCLEOTIDE SEQUENCE [LARGE SCALE GENOMIC DNA]</scope>
    <source>
        <strain evidence="7 8">13</strain>
    </source>
</reference>
<dbReference type="Pfam" id="PF04085">
    <property type="entry name" value="MreC"/>
    <property type="match status" value="1"/>
</dbReference>
<protein>
    <recommendedName>
        <fullName evidence="2">Cell shape-determining protein MreC</fullName>
    </recommendedName>
    <alternativeName>
        <fullName evidence="4">Cell shape protein MreC</fullName>
    </alternativeName>
</protein>
<dbReference type="InterPro" id="IPR055342">
    <property type="entry name" value="MreC_beta-barrel_core"/>
</dbReference>
<sequence length="297" mass="33901">MRNLIIFLRRYFNFFLFLLLEVICVILILNNNNFQRAAYLNSANALSGKLYTQYNDIQYYFHLKATNDSLVAENARLHNMLNTSFDHIDSTDILKKDTLRMYSQDSTRTLVSTLPRKYMYREAKVIRSSVNREINYITIHRGSNQGIRPNMGVVGPDGVVGMVRSVSDNYAVILSFLSKLKSQRAFGISARLKNGNETGTVYWDARDIEEGIMEDIPKSAKLRKGDTIVTSGYGLFPEGILVGMVDTFYLADQSRTSLSVEIKYATNFSNLQYVYVIENLLEAEQKQLEDSTKALIK</sequence>
<evidence type="ECO:0000256" key="2">
    <source>
        <dbReference type="ARBA" id="ARBA00013855"/>
    </source>
</evidence>
<dbReference type="NCBIfam" id="NF010532">
    <property type="entry name" value="PRK13922.9-3"/>
    <property type="match status" value="1"/>
</dbReference>
<comment type="similarity">
    <text evidence="1">Belongs to the MreC family.</text>
</comment>
<evidence type="ECO:0000313" key="7">
    <source>
        <dbReference type="EMBL" id="ATL47057.1"/>
    </source>
</evidence>
<dbReference type="Gene3D" id="2.40.10.340">
    <property type="entry name" value="Rod shape-determining protein MreC, domain 1"/>
    <property type="match status" value="1"/>
</dbReference>
<keyword evidence="8" id="KW-1185">Reference proteome</keyword>
<gene>
    <name evidence="7" type="ORF">COR50_07585</name>
</gene>
<accession>A0A291QT02</accession>
<dbReference type="InterPro" id="IPR007221">
    <property type="entry name" value="MreC"/>
</dbReference>
<dbReference type="OrthoDB" id="9811827at2"/>
<dbReference type="AlphaFoldDB" id="A0A291QT02"/>
<evidence type="ECO:0000256" key="4">
    <source>
        <dbReference type="ARBA" id="ARBA00032089"/>
    </source>
</evidence>
<dbReference type="GO" id="GO:0005886">
    <property type="term" value="C:plasma membrane"/>
    <property type="evidence" value="ECO:0007669"/>
    <property type="project" value="TreeGrafter"/>
</dbReference>
<dbReference type="Proteomes" id="UP000220133">
    <property type="component" value="Chromosome"/>
</dbReference>
<keyword evidence="5" id="KW-1133">Transmembrane helix</keyword>
<evidence type="ECO:0000256" key="3">
    <source>
        <dbReference type="ARBA" id="ARBA00022960"/>
    </source>
</evidence>
<keyword evidence="5" id="KW-0472">Membrane</keyword>
<keyword evidence="5" id="KW-0812">Transmembrane</keyword>
<feature type="transmembrane region" description="Helical" evidence="5">
    <location>
        <begin position="12"/>
        <end position="29"/>
    </location>
</feature>
<dbReference type="GO" id="GO:0008360">
    <property type="term" value="P:regulation of cell shape"/>
    <property type="evidence" value="ECO:0007669"/>
    <property type="project" value="UniProtKB-KW"/>
</dbReference>